<reference evidence="9" key="1">
    <citation type="submission" date="2014-05" db="EMBL/GenBank/DDBJ databases">
        <title>The transcriptome of the halophilic microalga Tetraselmis sp. GSL018 isolated from the Great Salt Lake, Utah.</title>
        <authorList>
            <person name="Jinkerson R.E."/>
            <person name="D'Adamo S."/>
            <person name="Posewitz M.C."/>
        </authorList>
    </citation>
    <scope>NUCLEOTIDE SEQUENCE</scope>
    <source>
        <strain evidence="9">GSL018</strain>
    </source>
</reference>
<dbReference type="SUPFAM" id="SSF144091">
    <property type="entry name" value="Rhomboid-like"/>
    <property type="match status" value="1"/>
</dbReference>
<sequence>MRRLSSPGCNLEALLEPFLSKASSATFRTGTSRITCNPMRSEIWAINSKNFLHSPQKYLLGGFSSRRSYTSWNQRRNVSTFGGGGGPENIVYGLIAANVFVFGLWHTPFLSTDFMYKNFTLVPSDVREGRFLNLLTCTFSHIAVDHLLFNMLGLYCFGVPLARMLGPDRLLRYYVLGGLAGSAGHVLFSEWQRRDRGRGYRSFFARPSEPRVLGASGAVYSLTALFICMFPNTTILVFGIVPTPGWLFGLLYMGYDVQGLWRQGDGIGHAAHLGGAAMGLLYYAALRRGRLF</sequence>
<dbReference type="GO" id="GO:0016020">
    <property type="term" value="C:membrane"/>
    <property type="evidence" value="ECO:0007669"/>
    <property type="project" value="UniProtKB-SubCell"/>
</dbReference>
<comment type="subcellular location">
    <subcellularLocation>
        <location evidence="1">Membrane</location>
        <topology evidence="1">Multi-pass membrane protein</topology>
    </subcellularLocation>
</comment>
<evidence type="ECO:0000256" key="4">
    <source>
        <dbReference type="ARBA" id="ARBA00022801"/>
    </source>
</evidence>
<dbReference type="InterPro" id="IPR035952">
    <property type="entry name" value="Rhomboid-like_sf"/>
</dbReference>
<keyword evidence="6 7" id="KW-0472">Membrane</keyword>
<comment type="similarity">
    <text evidence="2">Belongs to the peptidase S54 family.</text>
</comment>
<protein>
    <submittedName>
        <fullName evidence="9">Rhomboid-like protein</fullName>
    </submittedName>
</protein>
<dbReference type="GO" id="GO:0004252">
    <property type="term" value="F:serine-type endopeptidase activity"/>
    <property type="evidence" value="ECO:0007669"/>
    <property type="project" value="InterPro"/>
</dbReference>
<evidence type="ECO:0000313" key="9">
    <source>
        <dbReference type="EMBL" id="JAC78362.1"/>
    </source>
</evidence>
<feature type="transmembrane region" description="Helical" evidence="7">
    <location>
        <begin position="211"/>
        <end position="228"/>
    </location>
</feature>
<feature type="domain" description="Peptidase S54 rhomboid" evidence="8">
    <location>
        <begin position="129"/>
        <end position="287"/>
    </location>
</feature>
<dbReference type="EMBL" id="GBEZ01007070">
    <property type="protein sequence ID" value="JAC78362.1"/>
    <property type="molecule type" value="Transcribed_RNA"/>
</dbReference>
<dbReference type="Pfam" id="PF01694">
    <property type="entry name" value="Rhomboid"/>
    <property type="match status" value="1"/>
</dbReference>
<organism evidence="9">
    <name type="scientific">Tetraselmis sp. GSL018</name>
    <dbReference type="NCBI Taxonomy" id="582737"/>
    <lineage>
        <taxon>Eukaryota</taxon>
        <taxon>Viridiplantae</taxon>
        <taxon>Chlorophyta</taxon>
        <taxon>core chlorophytes</taxon>
        <taxon>Chlorodendrophyceae</taxon>
        <taxon>Chlorodendrales</taxon>
        <taxon>Chlorodendraceae</taxon>
        <taxon>Tetraselmis</taxon>
    </lineage>
</organism>
<feature type="transmembrane region" description="Helical" evidence="7">
    <location>
        <begin position="235"/>
        <end position="255"/>
    </location>
</feature>
<feature type="transmembrane region" description="Helical" evidence="7">
    <location>
        <begin position="90"/>
        <end position="111"/>
    </location>
</feature>
<dbReference type="InterPro" id="IPR050925">
    <property type="entry name" value="Rhomboid_protease_S54"/>
</dbReference>
<feature type="transmembrane region" description="Helical" evidence="7">
    <location>
        <begin position="131"/>
        <end position="158"/>
    </location>
</feature>
<evidence type="ECO:0000256" key="1">
    <source>
        <dbReference type="ARBA" id="ARBA00004141"/>
    </source>
</evidence>
<gene>
    <name evidence="9" type="primary">PARL</name>
    <name evidence="9" type="ORF">TSPGSL018_15316</name>
</gene>
<dbReference type="InterPro" id="IPR022764">
    <property type="entry name" value="Peptidase_S54_rhomboid_dom"/>
</dbReference>
<dbReference type="PANTHER" id="PTHR43731:SF14">
    <property type="entry name" value="PRESENILIN-ASSOCIATED RHOMBOID-LIKE PROTEIN, MITOCHONDRIAL"/>
    <property type="match status" value="1"/>
</dbReference>
<feature type="transmembrane region" description="Helical" evidence="7">
    <location>
        <begin position="267"/>
        <end position="286"/>
    </location>
</feature>
<evidence type="ECO:0000256" key="7">
    <source>
        <dbReference type="SAM" id="Phobius"/>
    </source>
</evidence>
<accession>A0A061RZM8</accession>
<name>A0A061RZM8_9CHLO</name>
<keyword evidence="4" id="KW-0378">Hydrolase</keyword>
<keyword evidence="5 7" id="KW-1133">Transmembrane helix</keyword>
<evidence type="ECO:0000259" key="8">
    <source>
        <dbReference type="Pfam" id="PF01694"/>
    </source>
</evidence>
<evidence type="ECO:0000256" key="5">
    <source>
        <dbReference type="ARBA" id="ARBA00022989"/>
    </source>
</evidence>
<evidence type="ECO:0000256" key="3">
    <source>
        <dbReference type="ARBA" id="ARBA00022692"/>
    </source>
</evidence>
<evidence type="ECO:0000256" key="6">
    <source>
        <dbReference type="ARBA" id="ARBA00023136"/>
    </source>
</evidence>
<feature type="transmembrane region" description="Helical" evidence="7">
    <location>
        <begin position="170"/>
        <end position="191"/>
    </location>
</feature>
<dbReference type="Gene3D" id="1.20.1540.10">
    <property type="entry name" value="Rhomboid-like"/>
    <property type="match status" value="1"/>
</dbReference>
<proteinExistence type="inferred from homology"/>
<dbReference type="AlphaFoldDB" id="A0A061RZM8"/>
<dbReference type="PANTHER" id="PTHR43731">
    <property type="entry name" value="RHOMBOID PROTEASE"/>
    <property type="match status" value="1"/>
</dbReference>
<evidence type="ECO:0000256" key="2">
    <source>
        <dbReference type="ARBA" id="ARBA00009045"/>
    </source>
</evidence>
<keyword evidence="3 7" id="KW-0812">Transmembrane</keyword>